<organism evidence="2 3">
    <name type="scientific">Mytilus edulis</name>
    <name type="common">Blue mussel</name>
    <dbReference type="NCBI Taxonomy" id="6550"/>
    <lineage>
        <taxon>Eukaryota</taxon>
        <taxon>Metazoa</taxon>
        <taxon>Spiralia</taxon>
        <taxon>Lophotrochozoa</taxon>
        <taxon>Mollusca</taxon>
        <taxon>Bivalvia</taxon>
        <taxon>Autobranchia</taxon>
        <taxon>Pteriomorphia</taxon>
        <taxon>Mytilida</taxon>
        <taxon>Mytiloidea</taxon>
        <taxon>Mytilidae</taxon>
        <taxon>Mytilinae</taxon>
        <taxon>Mytilus</taxon>
    </lineage>
</organism>
<name>A0A8S3Q957_MYTED</name>
<dbReference type="Gene3D" id="2.120.10.30">
    <property type="entry name" value="TolB, C-terminal domain"/>
    <property type="match status" value="1"/>
</dbReference>
<dbReference type="InterPro" id="IPR011042">
    <property type="entry name" value="6-blade_b-propeller_TolB-like"/>
</dbReference>
<reference evidence="2" key="1">
    <citation type="submission" date="2021-03" db="EMBL/GenBank/DDBJ databases">
        <authorList>
            <person name="Bekaert M."/>
        </authorList>
    </citation>
    <scope>NUCLEOTIDE SEQUENCE</scope>
</reference>
<gene>
    <name evidence="2" type="ORF">MEDL_8549</name>
</gene>
<evidence type="ECO:0000313" key="3">
    <source>
        <dbReference type="Proteomes" id="UP000683360"/>
    </source>
</evidence>
<dbReference type="EMBL" id="CAJPWZ010000459">
    <property type="protein sequence ID" value="CAG2193201.1"/>
    <property type="molecule type" value="Genomic_DNA"/>
</dbReference>
<accession>A0A8S3Q957</accession>
<evidence type="ECO:0008006" key="4">
    <source>
        <dbReference type="Google" id="ProtNLM"/>
    </source>
</evidence>
<dbReference type="AlphaFoldDB" id="A0A8S3Q957"/>
<comment type="caution">
    <text evidence="2">The sequence shown here is derived from an EMBL/GenBank/DDBJ whole genome shotgun (WGS) entry which is preliminary data.</text>
</comment>
<dbReference type="Proteomes" id="UP000683360">
    <property type="component" value="Unassembled WGS sequence"/>
</dbReference>
<evidence type="ECO:0000313" key="2">
    <source>
        <dbReference type="EMBL" id="CAG2193201.1"/>
    </source>
</evidence>
<keyword evidence="3" id="KW-1185">Reference proteome</keyword>
<proteinExistence type="predicted"/>
<evidence type="ECO:0000256" key="1">
    <source>
        <dbReference type="SAM" id="Coils"/>
    </source>
</evidence>
<sequence>MGLCTDTYGNIIVADSDSGSIIVVSKDGLDSRHFRSRRILFVPYKQSWHQVYLYPVDHVNKVNHHKRIKSSRDHKTIDIQTYTSYIPPTSLIKTECDAHSLQFNLYCPSHLMPCCDECISTSHSQCTGITSLASVVEKTKIEKSKESVEKDINSITYFLDKLINNKSGNLKRGEQQYESIKQSVSKIRNEINTHLDHLEEQLFKETDTIWNLEKSKLTSLIHEIEDKQKILKEMKDDLKTVTENTSKLQCFLGLHQFEQQVSQCQRYIDNLEDSKRASEVDIKIKQNGELEKILKELQLIKSFGEVTVVNTEISLKRQTSVSREAQIELQEQSNIENMTMNIETTIPINISKHISDMICLMDGRVIVVEQMGLGLDGIRIIDLEGNKLKSIQVQSKSYLFNIVYCKDGVIYSDCDDKTVYCVDESGKKIWQHKHDLSGPRGLCIDTYGNIIVAGIESGIYSVKVISKDGQDSKVLVRKEDLGYTPRCICFKKHKESYGFICDVYGKSITRFNLSYD</sequence>
<protein>
    <recommendedName>
        <fullName evidence="4">B box-type domain-containing protein</fullName>
    </recommendedName>
</protein>
<feature type="coiled-coil region" evidence="1">
    <location>
        <begin position="217"/>
        <end position="274"/>
    </location>
</feature>
<keyword evidence="1" id="KW-0175">Coiled coil</keyword>
<dbReference type="SUPFAM" id="SSF101898">
    <property type="entry name" value="NHL repeat"/>
    <property type="match status" value="1"/>
</dbReference>